<name>D8U2S3_VOLCA</name>
<dbReference type="eggNOG" id="KOG4543">
    <property type="taxonomic scope" value="Eukaryota"/>
</dbReference>
<dbReference type="InParanoid" id="D8U2S3"/>
<evidence type="ECO:0000256" key="1">
    <source>
        <dbReference type="ARBA" id="ARBA00007917"/>
    </source>
</evidence>
<dbReference type="AlphaFoldDB" id="D8U2S3"/>
<accession>D8U2S3</accession>
<evidence type="ECO:0000259" key="3">
    <source>
        <dbReference type="Pfam" id="PF10170"/>
    </source>
</evidence>
<reference evidence="4 5" key="1">
    <citation type="journal article" date="2010" name="Science">
        <title>Genomic analysis of organismal complexity in the multicellular green alga Volvox carteri.</title>
        <authorList>
            <person name="Prochnik S.E."/>
            <person name="Umen J."/>
            <person name="Nedelcu A.M."/>
            <person name="Hallmann A."/>
            <person name="Miller S.M."/>
            <person name="Nishii I."/>
            <person name="Ferris P."/>
            <person name="Kuo A."/>
            <person name="Mitros T."/>
            <person name="Fritz-Laylin L.K."/>
            <person name="Hellsten U."/>
            <person name="Chapman J."/>
            <person name="Simakov O."/>
            <person name="Rensing S.A."/>
            <person name="Terry A."/>
            <person name="Pangilinan J."/>
            <person name="Kapitonov V."/>
            <person name="Jurka J."/>
            <person name="Salamov A."/>
            <person name="Shapiro H."/>
            <person name="Schmutz J."/>
            <person name="Grimwood J."/>
            <person name="Lindquist E."/>
            <person name="Lucas S."/>
            <person name="Grigoriev I.V."/>
            <person name="Schmitt R."/>
            <person name="Kirk D."/>
            <person name="Rokhsar D.S."/>
        </authorList>
    </citation>
    <scope>NUCLEOTIDE SEQUENCE [LARGE SCALE GENOMIC DNA]</scope>
    <source>
        <strain evidence="5">f. Nagariensis / Eve</strain>
    </source>
</reference>
<protein>
    <recommendedName>
        <fullName evidence="2">Cysteine-rich DPF motif domain-containing protein 1</fullName>
    </recommendedName>
</protein>
<dbReference type="OrthoDB" id="191995at2759"/>
<dbReference type="GeneID" id="9627840"/>
<evidence type="ECO:0000313" key="5">
    <source>
        <dbReference type="Proteomes" id="UP000001058"/>
    </source>
</evidence>
<proteinExistence type="inferred from homology"/>
<dbReference type="PANTHER" id="PTHR31849">
    <property type="entry name" value="CYSTEINE-RICH PDF MOTIF DOMAIN-CONTAINING PROTEIN 1"/>
    <property type="match status" value="1"/>
</dbReference>
<keyword evidence="5" id="KW-1185">Reference proteome</keyword>
<dbReference type="RefSeq" id="XP_002953028.1">
    <property type="nucleotide sequence ID" value="XM_002952982.1"/>
</dbReference>
<dbReference type="InterPro" id="IPR018785">
    <property type="entry name" value="CDPF1_dom"/>
</dbReference>
<evidence type="ECO:0000256" key="2">
    <source>
        <dbReference type="ARBA" id="ARBA00014801"/>
    </source>
</evidence>
<feature type="domain" description="Cysteine-rich DPF motif" evidence="3">
    <location>
        <begin position="2"/>
        <end position="89"/>
    </location>
</feature>
<dbReference type="Proteomes" id="UP000001058">
    <property type="component" value="Unassembled WGS sequence"/>
</dbReference>
<sequence length="101" mass="10763">MFACSLCGFEAPFKHFGASLPSVCSFLEEGWLAVDPFSIQARPVFLGAPCSACGRAVCTAEACSVFYSKRFCRPCARSNAEAFPAAVRKAAPNVFAASQQQ</sequence>
<gene>
    <name evidence="4" type="ORF">VOLCADRAFT_63186</name>
</gene>
<dbReference type="EMBL" id="GL378354">
    <property type="protein sequence ID" value="EFJ45950.1"/>
    <property type="molecule type" value="Genomic_DNA"/>
</dbReference>
<dbReference type="Pfam" id="PF10170">
    <property type="entry name" value="C6_DPF"/>
    <property type="match status" value="1"/>
</dbReference>
<dbReference type="KEGG" id="vcn:VOLCADRAFT_63186"/>
<organism evidence="5">
    <name type="scientific">Volvox carteri f. nagariensis</name>
    <dbReference type="NCBI Taxonomy" id="3068"/>
    <lineage>
        <taxon>Eukaryota</taxon>
        <taxon>Viridiplantae</taxon>
        <taxon>Chlorophyta</taxon>
        <taxon>core chlorophytes</taxon>
        <taxon>Chlorophyceae</taxon>
        <taxon>CS clade</taxon>
        <taxon>Chlamydomonadales</taxon>
        <taxon>Volvocaceae</taxon>
        <taxon>Volvox</taxon>
    </lineage>
</organism>
<comment type="similarity">
    <text evidence="1">Belongs to the CDPF1 family.</text>
</comment>
<dbReference type="PRINTS" id="PR01995">
    <property type="entry name" value="UPF0595"/>
</dbReference>
<dbReference type="InterPro" id="IPR042426">
    <property type="entry name" value="CDPF1"/>
</dbReference>
<evidence type="ECO:0000313" key="4">
    <source>
        <dbReference type="EMBL" id="EFJ45950.1"/>
    </source>
</evidence>
<dbReference type="PANTHER" id="PTHR31849:SF1">
    <property type="entry name" value="CYSTEINE-RICH DPF MOTIF DOMAIN-CONTAINING PROTEIN 1"/>
    <property type="match status" value="1"/>
</dbReference>